<evidence type="ECO:0000256" key="5">
    <source>
        <dbReference type="ARBA" id="ARBA00023136"/>
    </source>
</evidence>
<evidence type="ECO:0000256" key="3">
    <source>
        <dbReference type="ARBA" id="ARBA00022692"/>
    </source>
</evidence>
<evidence type="ECO:0000256" key="1">
    <source>
        <dbReference type="ARBA" id="ARBA00004141"/>
    </source>
</evidence>
<evidence type="ECO:0008006" key="9">
    <source>
        <dbReference type="Google" id="ProtNLM"/>
    </source>
</evidence>
<keyword evidence="3 6" id="KW-0812">Transmembrane</keyword>
<keyword evidence="4 6" id="KW-1133">Transmembrane helix</keyword>
<feature type="transmembrane region" description="Helical" evidence="6">
    <location>
        <begin position="126"/>
        <end position="145"/>
    </location>
</feature>
<dbReference type="Proteomes" id="UP000703661">
    <property type="component" value="Unassembled WGS sequence"/>
</dbReference>
<dbReference type="PANTHER" id="PTHR10057:SF0">
    <property type="entry name" value="TRANSLOCATOR PROTEIN"/>
    <property type="match status" value="1"/>
</dbReference>
<feature type="transmembrane region" description="Helical" evidence="6">
    <location>
        <begin position="151"/>
        <end position="170"/>
    </location>
</feature>
<dbReference type="GO" id="GO:0005741">
    <property type="term" value="C:mitochondrial outer membrane"/>
    <property type="evidence" value="ECO:0007669"/>
    <property type="project" value="TreeGrafter"/>
</dbReference>
<feature type="transmembrane region" description="Helical" evidence="6">
    <location>
        <begin position="20"/>
        <end position="39"/>
    </location>
</feature>
<dbReference type="Pfam" id="PF03073">
    <property type="entry name" value="TspO_MBR"/>
    <property type="match status" value="1"/>
</dbReference>
<evidence type="ECO:0000256" key="6">
    <source>
        <dbReference type="SAM" id="Phobius"/>
    </source>
</evidence>
<evidence type="ECO:0000256" key="4">
    <source>
        <dbReference type="ARBA" id="ARBA00022989"/>
    </source>
</evidence>
<dbReference type="PANTHER" id="PTHR10057">
    <property type="entry name" value="PERIPHERAL-TYPE BENZODIAZEPINE RECEPTOR"/>
    <property type="match status" value="1"/>
</dbReference>
<dbReference type="InterPro" id="IPR038330">
    <property type="entry name" value="TspO/MBR-related_sf"/>
</dbReference>
<comment type="similarity">
    <text evidence="2">Belongs to the TspO/BZRP family.</text>
</comment>
<comment type="subcellular location">
    <subcellularLocation>
        <location evidence="1">Membrane</location>
        <topology evidence="1">Multi-pass membrane protein</topology>
    </subcellularLocation>
</comment>
<comment type="caution">
    <text evidence="7">The sequence shown here is derived from an EMBL/GenBank/DDBJ whole genome shotgun (WGS) entry which is preliminary data.</text>
</comment>
<protein>
    <recommendedName>
        <fullName evidence="9">Translocator protein</fullName>
    </recommendedName>
</protein>
<dbReference type="Gene3D" id="1.20.1260.100">
    <property type="entry name" value="TspO/MBR protein"/>
    <property type="match status" value="1"/>
</dbReference>
<dbReference type="FunFam" id="1.20.1260.100:FF:000001">
    <property type="entry name" value="translocator protein 2"/>
    <property type="match status" value="1"/>
</dbReference>
<keyword evidence="5 6" id="KW-0472">Membrane</keyword>
<dbReference type="InterPro" id="IPR004307">
    <property type="entry name" value="TspO_MBR"/>
</dbReference>
<sequence>MSYNDLHQACQSINTHLARYPALAVGLPLIGGFLSAVPSHRHIKNYYASLNKPSWAPPSGCFAPTWTILYLSLGYASHLVALHTSPTTLSSLRAPARTGLGYYGLSLALGFAWSPIMFWHDMIGAALVTIGGVTASSVAMSYYFFKVDELAGYLTIPYVAWLGYASALNYDVWIKNAKGPAVDKARKLGKDVNDAAKHAKHEIEDAAKLMKEDTEKAAKKAADKVDAERK</sequence>
<accession>A0A9P6N272</accession>
<keyword evidence="8" id="KW-1185">Reference proteome</keyword>
<gene>
    <name evidence="7" type="ORF">BGZ80_000273</name>
</gene>
<reference evidence="7" key="1">
    <citation type="journal article" date="2020" name="Fungal Divers.">
        <title>Resolving the Mortierellaceae phylogeny through synthesis of multi-gene phylogenetics and phylogenomics.</title>
        <authorList>
            <person name="Vandepol N."/>
            <person name="Liber J."/>
            <person name="Desiro A."/>
            <person name="Na H."/>
            <person name="Kennedy M."/>
            <person name="Barry K."/>
            <person name="Grigoriev I.V."/>
            <person name="Miller A.N."/>
            <person name="O'Donnell K."/>
            <person name="Stajich J.E."/>
            <person name="Bonito G."/>
        </authorList>
    </citation>
    <scope>NUCLEOTIDE SEQUENCE</scope>
    <source>
        <strain evidence="7">NRRL 2769</strain>
    </source>
</reference>
<proteinExistence type="inferred from homology"/>
<dbReference type="GO" id="GO:0033013">
    <property type="term" value="P:tetrapyrrole metabolic process"/>
    <property type="evidence" value="ECO:0007669"/>
    <property type="project" value="UniProtKB-ARBA"/>
</dbReference>
<evidence type="ECO:0000313" key="7">
    <source>
        <dbReference type="EMBL" id="KAG0022434.1"/>
    </source>
</evidence>
<evidence type="ECO:0000313" key="8">
    <source>
        <dbReference type="Proteomes" id="UP000703661"/>
    </source>
</evidence>
<feature type="transmembrane region" description="Helical" evidence="6">
    <location>
        <begin position="100"/>
        <end position="119"/>
    </location>
</feature>
<dbReference type="CDD" id="cd15904">
    <property type="entry name" value="TSPO_MBR"/>
    <property type="match status" value="1"/>
</dbReference>
<name>A0A9P6N272_9FUNG</name>
<dbReference type="AlphaFoldDB" id="A0A9P6N272"/>
<dbReference type="EMBL" id="JAAAID010000105">
    <property type="protein sequence ID" value="KAG0022434.1"/>
    <property type="molecule type" value="Genomic_DNA"/>
</dbReference>
<evidence type="ECO:0000256" key="2">
    <source>
        <dbReference type="ARBA" id="ARBA00007524"/>
    </source>
</evidence>
<organism evidence="7 8">
    <name type="scientific">Entomortierella chlamydospora</name>
    <dbReference type="NCBI Taxonomy" id="101097"/>
    <lineage>
        <taxon>Eukaryota</taxon>
        <taxon>Fungi</taxon>
        <taxon>Fungi incertae sedis</taxon>
        <taxon>Mucoromycota</taxon>
        <taxon>Mortierellomycotina</taxon>
        <taxon>Mortierellomycetes</taxon>
        <taxon>Mortierellales</taxon>
        <taxon>Mortierellaceae</taxon>
        <taxon>Entomortierella</taxon>
    </lineage>
</organism>